<dbReference type="Proteomes" id="UP000318394">
    <property type="component" value="Unassembled WGS sequence"/>
</dbReference>
<evidence type="ECO:0000256" key="1">
    <source>
        <dbReference type="ARBA" id="ARBA00022676"/>
    </source>
</evidence>
<evidence type="ECO:0000313" key="4">
    <source>
        <dbReference type="EMBL" id="TRB37547.1"/>
    </source>
</evidence>
<dbReference type="InterPro" id="IPR002495">
    <property type="entry name" value="Glyco_trans_8"/>
</dbReference>
<comment type="caution">
    <text evidence="5">The sequence shown here is derived from an EMBL/GenBank/DDBJ whole genome shotgun (WGS) entry which is preliminary data.</text>
</comment>
<evidence type="ECO:0000313" key="7">
    <source>
        <dbReference type="Proteomes" id="UP000318394"/>
    </source>
</evidence>
<dbReference type="PANTHER" id="PTHR13778:SF47">
    <property type="entry name" value="LIPOPOLYSACCHARIDE 1,3-GALACTOSYLTRANSFERASE"/>
    <property type="match status" value="1"/>
</dbReference>
<dbReference type="RefSeq" id="WP_075270688.1">
    <property type="nucleotide sequence ID" value="NZ_CP023046.1"/>
</dbReference>
<evidence type="ECO:0000313" key="5">
    <source>
        <dbReference type="EMBL" id="TRB71932.1"/>
    </source>
</evidence>
<dbReference type="GO" id="GO:0046872">
    <property type="term" value="F:metal ion binding"/>
    <property type="evidence" value="ECO:0007669"/>
    <property type="project" value="UniProtKB-KW"/>
</dbReference>
<dbReference type="AlphaFoldDB" id="A0A547EJX0"/>
<evidence type="ECO:0000256" key="2">
    <source>
        <dbReference type="ARBA" id="ARBA00022679"/>
    </source>
</evidence>
<evidence type="ECO:0000313" key="6">
    <source>
        <dbReference type="Proteomes" id="UP000315164"/>
    </source>
</evidence>
<accession>A0A547EJX0</accession>
<gene>
    <name evidence="5" type="ORF">FEA53_12795</name>
    <name evidence="4" type="ORF">FEB89_07455</name>
</gene>
<sequence>MNQSINQSINQSTNQPIVIALAADLGYQTQVETLIKSLCYHHSHLKIYLFQKTFPNEWFDIWCQKLALLSSEIIPVKVCVDFSKYKSLEHINETGFYRYLIPYLDEERVLYLDSDIVVDDNLSEMYWLNFNGIPLYAVEDYVHNHIPAYLDLDLSPYFNSGVLLINNILWKKYSVCDELVTINEKIVNLTYGDQDALNIYFKGGWGALPIEYNYQVDAILELVLRREQEELARKNGYLDVIPKIIHYTSKFKPWKKELHTMQISTRKKYWFYYHLEWNDILEQHQK</sequence>
<organism evidence="5 6">
    <name type="scientific">Mannheimia haemolytica</name>
    <name type="common">Pasteurella haemolytica</name>
    <dbReference type="NCBI Taxonomy" id="75985"/>
    <lineage>
        <taxon>Bacteria</taxon>
        <taxon>Pseudomonadati</taxon>
        <taxon>Pseudomonadota</taxon>
        <taxon>Gammaproteobacteria</taxon>
        <taxon>Pasteurellales</taxon>
        <taxon>Pasteurellaceae</taxon>
        <taxon>Mannheimia</taxon>
    </lineage>
</organism>
<dbReference type="CDD" id="cd04194">
    <property type="entry name" value="GT8_A4GalT_like"/>
    <property type="match status" value="1"/>
</dbReference>
<keyword evidence="7" id="KW-1185">Reference proteome</keyword>
<proteinExistence type="predicted"/>
<dbReference type="OrthoDB" id="9807549at2"/>
<dbReference type="EMBL" id="VAJI01000012">
    <property type="protein sequence ID" value="TRB37547.1"/>
    <property type="molecule type" value="Genomic_DNA"/>
</dbReference>
<dbReference type="InterPro" id="IPR029044">
    <property type="entry name" value="Nucleotide-diphossugar_trans"/>
</dbReference>
<dbReference type="GO" id="GO:0016757">
    <property type="term" value="F:glycosyltransferase activity"/>
    <property type="evidence" value="ECO:0007669"/>
    <property type="project" value="UniProtKB-KW"/>
</dbReference>
<reference evidence="6 7" key="1">
    <citation type="journal article" date="2019" name="Vet. Microbiol.">
        <title>Genetic characterization of susceptible and multi-drug resistant Mannheimia haemolytica isolated from high-risk stocker calves prior to and after antimicrobial metaphylaxis.</title>
        <authorList>
            <person name="Snyder E.R."/>
            <person name="Alvarez-Narvaez S."/>
            <person name="Credille B.C."/>
        </authorList>
    </citation>
    <scope>NUCLEOTIDE SEQUENCE [LARGE SCALE GENOMIC DNA]</scope>
    <source>
        <strain evidence="5 6">UGA-R5-128-1</strain>
        <strain evidence="4 7">UGA-R7-163-1</strain>
    </source>
</reference>
<evidence type="ECO:0000256" key="3">
    <source>
        <dbReference type="ARBA" id="ARBA00022723"/>
    </source>
</evidence>
<dbReference type="InterPro" id="IPR050748">
    <property type="entry name" value="Glycosyltrans_8_dom-fam"/>
</dbReference>
<dbReference type="Pfam" id="PF01501">
    <property type="entry name" value="Glyco_transf_8"/>
    <property type="match status" value="1"/>
</dbReference>
<keyword evidence="3" id="KW-0479">Metal-binding</keyword>
<dbReference type="PANTHER" id="PTHR13778">
    <property type="entry name" value="GLYCOSYLTRANSFERASE 8 DOMAIN-CONTAINING PROTEIN"/>
    <property type="match status" value="1"/>
</dbReference>
<protein>
    <submittedName>
        <fullName evidence="5">Glycosyltransferase family 8 protein</fullName>
    </submittedName>
</protein>
<dbReference type="Gene3D" id="3.90.550.10">
    <property type="entry name" value="Spore Coat Polysaccharide Biosynthesis Protein SpsA, Chain A"/>
    <property type="match status" value="1"/>
</dbReference>
<dbReference type="EMBL" id="VAJB01000044">
    <property type="protein sequence ID" value="TRB71932.1"/>
    <property type="molecule type" value="Genomic_DNA"/>
</dbReference>
<dbReference type="SUPFAM" id="SSF53448">
    <property type="entry name" value="Nucleotide-diphospho-sugar transferases"/>
    <property type="match status" value="1"/>
</dbReference>
<keyword evidence="1" id="KW-0328">Glycosyltransferase</keyword>
<keyword evidence="2 5" id="KW-0808">Transferase</keyword>
<dbReference type="Proteomes" id="UP000315164">
    <property type="component" value="Unassembled WGS sequence"/>
</dbReference>
<name>A0A547EJX0_MANHA</name>